<dbReference type="AlphaFoldDB" id="F5YXA0"/>
<protein>
    <submittedName>
        <fullName evidence="1">Uncharacterized protein</fullName>
    </submittedName>
</protein>
<proteinExistence type="predicted"/>
<accession>F5YXA0</accession>
<keyword evidence="2" id="KW-1185">Reference proteome</keyword>
<dbReference type="HOGENOM" id="CLU_1784761_0_0_11"/>
<evidence type="ECO:0000313" key="2">
    <source>
        <dbReference type="Proteomes" id="UP000009224"/>
    </source>
</evidence>
<dbReference type="EMBL" id="CP002329">
    <property type="protein sequence ID" value="AEF35369.1"/>
    <property type="molecule type" value="Genomic_DNA"/>
</dbReference>
<gene>
    <name evidence="1" type="ordered locus">JDM601_1369</name>
</gene>
<organism evidence="1 2">
    <name type="scientific">Mycolicibacter sinensis (strain JDM601)</name>
    <name type="common">Mycobacterium sinense</name>
    <dbReference type="NCBI Taxonomy" id="875328"/>
    <lineage>
        <taxon>Bacteria</taxon>
        <taxon>Bacillati</taxon>
        <taxon>Actinomycetota</taxon>
        <taxon>Actinomycetes</taxon>
        <taxon>Mycobacteriales</taxon>
        <taxon>Mycobacteriaceae</taxon>
        <taxon>Mycolicibacter</taxon>
    </lineage>
</organism>
<sequence length="145" mass="17436">MSPLLVLDSVMESEAEAREHCKRGRDFKGIDGEKHSSTPEWEYEWYRRNLRPYHELLRQWCGHRSVTFYERLTAAEAEVRRLDVLAARLIDIIKEDHAVEAGVFEREHNEERIRAETIRPVVDRPRSPWEMPVVEMPARRRARWW</sequence>
<dbReference type="eggNOG" id="ENOG5033UF3">
    <property type="taxonomic scope" value="Bacteria"/>
</dbReference>
<reference evidence="1 2" key="1">
    <citation type="journal article" date="2011" name="J. Bacteriol.">
        <title>Complete genome sequence of a novel clinical isolate, the nontuberculous Mycobacterium strain JDM601.</title>
        <authorList>
            <person name="Zhang Z.Y."/>
            <person name="Sun Z.Q."/>
            <person name="Wang Z.L."/>
            <person name="Wen Z.L."/>
            <person name="Sun Q.W."/>
            <person name="Zhu Z.Q."/>
            <person name="Song Y.Z."/>
            <person name="Zhao J.W."/>
            <person name="Wang H.H."/>
            <person name="Zhang S.L."/>
            <person name="Guo X.K."/>
        </authorList>
    </citation>
    <scope>NUCLEOTIDE SEQUENCE [LARGE SCALE GENOMIC DNA]</scope>
    <source>
        <strain evidence="1 2">JDM601</strain>
    </source>
</reference>
<dbReference type="Proteomes" id="UP000009224">
    <property type="component" value="Chromosome"/>
</dbReference>
<name>F5YXA0_MYCSD</name>
<evidence type="ECO:0000313" key="1">
    <source>
        <dbReference type="EMBL" id="AEF35369.1"/>
    </source>
</evidence>
<dbReference type="KEGG" id="mjd:JDM601_1369"/>